<proteinExistence type="predicted"/>
<feature type="chain" id="PRO_5037173259" evidence="1">
    <location>
        <begin position="28"/>
        <end position="195"/>
    </location>
</feature>
<evidence type="ECO:0000313" key="2">
    <source>
        <dbReference type="EMBL" id="MBE9028252.1"/>
    </source>
</evidence>
<dbReference type="RefSeq" id="WP_264323068.1">
    <property type="nucleotide sequence ID" value="NZ_JADEXQ010000001.1"/>
</dbReference>
<protein>
    <submittedName>
        <fullName evidence="2">Uncharacterized protein</fullName>
    </submittedName>
</protein>
<feature type="signal peptide" evidence="1">
    <location>
        <begin position="1"/>
        <end position="27"/>
    </location>
</feature>
<reference evidence="2" key="1">
    <citation type="submission" date="2020-10" db="EMBL/GenBank/DDBJ databases">
        <authorList>
            <person name="Castelo-Branco R."/>
            <person name="Eusebio N."/>
            <person name="Adriana R."/>
            <person name="Vieira A."/>
            <person name="Brugerolle De Fraissinette N."/>
            <person name="Rezende De Castro R."/>
            <person name="Schneider M.P."/>
            <person name="Vasconcelos V."/>
            <person name="Leao P.N."/>
        </authorList>
    </citation>
    <scope>NUCLEOTIDE SEQUENCE</scope>
    <source>
        <strain evidence="2">LEGE 11480</strain>
    </source>
</reference>
<dbReference type="EMBL" id="JADEXQ010000001">
    <property type="protein sequence ID" value="MBE9028252.1"/>
    <property type="molecule type" value="Genomic_DNA"/>
</dbReference>
<organism evidence="2 3">
    <name type="scientific">Romeriopsis navalis LEGE 11480</name>
    <dbReference type="NCBI Taxonomy" id="2777977"/>
    <lineage>
        <taxon>Bacteria</taxon>
        <taxon>Bacillati</taxon>
        <taxon>Cyanobacteriota</taxon>
        <taxon>Cyanophyceae</taxon>
        <taxon>Leptolyngbyales</taxon>
        <taxon>Leptolyngbyaceae</taxon>
        <taxon>Romeriopsis</taxon>
        <taxon>Romeriopsis navalis</taxon>
    </lineage>
</organism>
<comment type="caution">
    <text evidence="2">The sequence shown here is derived from an EMBL/GenBank/DDBJ whole genome shotgun (WGS) entry which is preliminary data.</text>
</comment>
<sequence>MKRANRYAVIAVTPLALQLLATVPADAQLSNRSRLALDGIGAVRVGMTIAEAERATGLKFFEPSRFRASEGCYYIQPRTQSPNISFMVFSGSSSKTMNRSSDRIVRVDIDRGSPITTLSGIAIGATEAQVKRRYPGKIKASLHPYTGSNGGKYLTYKPSHLADQRYSLIFETLNGKVVRYRSGFADAVAQIEGCA</sequence>
<evidence type="ECO:0000256" key="1">
    <source>
        <dbReference type="SAM" id="SignalP"/>
    </source>
</evidence>
<gene>
    <name evidence="2" type="ORF">IQ266_00595</name>
</gene>
<accession>A0A928VKW5</accession>
<keyword evidence="3" id="KW-1185">Reference proteome</keyword>
<dbReference type="Proteomes" id="UP000625316">
    <property type="component" value="Unassembled WGS sequence"/>
</dbReference>
<keyword evidence="1" id="KW-0732">Signal</keyword>
<name>A0A928VKW5_9CYAN</name>
<dbReference type="AlphaFoldDB" id="A0A928VKW5"/>
<evidence type="ECO:0000313" key="3">
    <source>
        <dbReference type="Proteomes" id="UP000625316"/>
    </source>
</evidence>